<evidence type="ECO:0000313" key="3">
    <source>
        <dbReference type="Proteomes" id="UP000595140"/>
    </source>
</evidence>
<evidence type="ECO:0000256" key="1">
    <source>
        <dbReference type="SAM" id="MobiDB-lite"/>
    </source>
</evidence>
<sequence length="745" mass="83840">MSTASSSLSTTLAVSRSLQVLPLRNRPSSERRIAPPTMIPFPTATSVFSMIPMTFHLKLIGDDAWDNLPLLIGVMFPASPPGRLELIRSVIQGIEGFWFQAFPIHKSVLDRITSLCRTFLWGSKFCKVAWEDICKPKDEGGLGLNQPIIWNQALLSKNLWNIASNKETLWVQWVHSVYLDGNDFWTWSPRKKDSHFFKKLTEIRDMLLLKCGNRWELENQLCDLGEISATKVYDLLRTRAEGLMLFLTGSCELAQALQAEWTWICDAVLLISLSEGGGGVLRGLVGVLGCEGDVLRGSVVGGLPGGLVLIGKLGGSGLLPKKKEPTKALENLEASRVTSSSEKETQGRPLSRSTGVIEGGSCIAGGLSCWRWNIFGGKMLGGRYHLWFDMDTINWILDSLSLISKRRCWVTSLQDSNRRIEVRQGFNRRGNYIQIIERRSREGMRFLLVPFDSGKDGPILFIRALSSFIQRASKSETNPVQDMDQSLSPTPDMELATSLPSQMYGTEEDDINTSSFKGNGGSELIPTPLPESIQTERHMVIYEGTEPKFNISKTYTDLFTHLSRKMLSPYAPLFVPLSYNPFAALDNQDHEQDKLAACLEDEDLFSKLNEQSMVLSLNAVEDHTKERDGLILYTHSEGEDIVFIDSIRKPLQIDLSRCSKHPLYLRKELKGRKIYSPSQIVTRSKAKLLEIGRRITPIGWEEEEDLIDPQESHEEELVLFEYLDRKEGFPMSQIRMGWAGDLPTN</sequence>
<protein>
    <submittedName>
        <fullName evidence="2">Uncharacterized protein</fullName>
    </submittedName>
</protein>
<dbReference type="PANTHER" id="PTHR33116:SF84">
    <property type="entry name" value="RNA-DIRECTED DNA POLYMERASE"/>
    <property type="match status" value="1"/>
</dbReference>
<dbReference type="PANTHER" id="PTHR33116">
    <property type="entry name" value="REVERSE TRANSCRIPTASE ZINC-BINDING DOMAIN-CONTAINING PROTEIN-RELATED-RELATED"/>
    <property type="match status" value="1"/>
</dbReference>
<gene>
    <name evidence="2" type="ORF">CCAM_LOCUS15720</name>
</gene>
<proteinExistence type="predicted"/>
<evidence type="ECO:0000313" key="2">
    <source>
        <dbReference type="EMBL" id="VFQ73944.1"/>
    </source>
</evidence>
<organism evidence="2 3">
    <name type="scientific">Cuscuta campestris</name>
    <dbReference type="NCBI Taxonomy" id="132261"/>
    <lineage>
        <taxon>Eukaryota</taxon>
        <taxon>Viridiplantae</taxon>
        <taxon>Streptophyta</taxon>
        <taxon>Embryophyta</taxon>
        <taxon>Tracheophyta</taxon>
        <taxon>Spermatophyta</taxon>
        <taxon>Magnoliopsida</taxon>
        <taxon>eudicotyledons</taxon>
        <taxon>Gunneridae</taxon>
        <taxon>Pentapetalae</taxon>
        <taxon>asterids</taxon>
        <taxon>lamiids</taxon>
        <taxon>Solanales</taxon>
        <taxon>Convolvulaceae</taxon>
        <taxon>Cuscuteae</taxon>
        <taxon>Cuscuta</taxon>
        <taxon>Cuscuta subgen. Grammica</taxon>
        <taxon>Cuscuta sect. Cleistogrammica</taxon>
    </lineage>
</organism>
<reference evidence="2 3" key="1">
    <citation type="submission" date="2018-04" db="EMBL/GenBank/DDBJ databases">
        <authorList>
            <person name="Vogel A."/>
        </authorList>
    </citation>
    <scope>NUCLEOTIDE SEQUENCE [LARGE SCALE GENOMIC DNA]</scope>
</reference>
<dbReference type="Proteomes" id="UP000595140">
    <property type="component" value="Unassembled WGS sequence"/>
</dbReference>
<dbReference type="AlphaFoldDB" id="A0A484LCD0"/>
<keyword evidence="3" id="KW-1185">Reference proteome</keyword>
<dbReference type="OrthoDB" id="1329247at2759"/>
<feature type="region of interest" description="Disordered" evidence="1">
    <location>
        <begin position="331"/>
        <end position="352"/>
    </location>
</feature>
<dbReference type="EMBL" id="OOIL02001284">
    <property type="protein sequence ID" value="VFQ73944.1"/>
    <property type="molecule type" value="Genomic_DNA"/>
</dbReference>
<name>A0A484LCD0_9ASTE</name>
<accession>A0A484LCD0</accession>